<proteinExistence type="predicted"/>
<evidence type="ECO:0000256" key="1">
    <source>
        <dbReference type="ARBA" id="ARBA00022614"/>
    </source>
</evidence>
<evidence type="ECO:0000256" key="2">
    <source>
        <dbReference type="ARBA" id="ARBA00022737"/>
    </source>
</evidence>
<evidence type="ECO:0000256" key="3">
    <source>
        <dbReference type="SAM" id="MobiDB-lite"/>
    </source>
</evidence>
<dbReference type="InterPro" id="IPR001611">
    <property type="entry name" value="Leu-rich_rpt"/>
</dbReference>
<dbReference type="Pfam" id="PF13516">
    <property type="entry name" value="LRR_6"/>
    <property type="match status" value="2"/>
</dbReference>
<dbReference type="PANTHER" id="PTHR24106">
    <property type="entry name" value="NACHT, LRR AND CARD DOMAINS-CONTAINING"/>
    <property type="match status" value="1"/>
</dbReference>
<dbReference type="InterPro" id="IPR051261">
    <property type="entry name" value="NLR"/>
</dbReference>
<feature type="region of interest" description="Disordered" evidence="3">
    <location>
        <begin position="139"/>
        <end position="164"/>
    </location>
</feature>
<evidence type="ECO:0000313" key="5">
    <source>
        <dbReference type="Proteomes" id="UP000694580"/>
    </source>
</evidence>
<feature type="compositionally biased region" description="Polar residues" evidence="3">
    <location>
        <begin position="155"/>
        <end position="164"/>
    </location>
</feature>
<dbReference type="InterPro" id="IPR032675">
    <property type="entry name" value="LRR_dom_sf"/>
</dbReference>
<sequence>TGSESVTLETNKTFLASVLNSGSSHLRHLDLSDNDLQDSGVETLSTGVGSPHCTLETLSLSRCCISERGCEFLSSALSSNPSYLRELDLNLGLTFTLRYCRRNIYGYNYMILLITGRDVKWAGLRHLIPGLIMSPTPSLTKTKTKAGQDNRLGLESTSHYSHQH</sequence>
<keyword evidence="2" id="KW-0677">Repeat</keyword>
<name>A0AAY4A6U3_9TELE</name>
<dbReference type="SUPFAM" id="SSF52047">
    <property type="entry name" value="RNI-like"/>
    <property type="match status" value="1"/>
</dbReference>
<keyword evidence="1" id="KW-0433">Leucine-rich repeat</keyword>
<evidence type="ECO:0000313" key="4">
    <source>
        <dbReference type="Ensembl" id="ENSDCDP00010002906.1"/>
    </source>
</evidence>
<dbReference type="Gene3D" id="3.80.10.10">
    <property type="entry name" value="Ribonuclease Inhibitor"/>
    <property type="match status" value="1"/>
</dbReference>
<protein>
    <recommendedName>
        <fullName evidence="6">SPRY-associated domain-containing protein</fullName>
    </recommendedName>
</protein>
<reference evidence="4" key="3">
    <citation type="submission" date="2025-09" db="UniProtKB">
        <authorList>
            <consortium name="Ensembl"/>
        </authorList>
    </citation>
    <scope>IDENTIFICATION</scope>
</reference>
<dbReference type="Ensembl" id="ENSDCDT00010003021.1">
    <property type="protein sequence ID" value="ENSDCDP00010002906.1"/>
    <property type="gene ID" value="ENSDCDG00010001364.1"/>
</dbReference>
<dbReference type="PROSITE" id="PS51450">
    <property type="entry name" value="LRR"/>
    <property type="match status" value="1"/>
</dbReference>
<reference evidence="4" key="2">
    <citation type="submission" date="2025-08" db="UniProtKB">
        <authorList>
            <consortium name="Ensembl"/>
        </authorList>
    </citation>
    <scope>IDENTIFICATION</scope>
</reference>
<evidence type="ECO:0008006" key="6">
    <source>
        <dbReference type="Google" id="ProtNLM"/>
    </source>
</evidence>
<dbReference type="Proteomes" id="UP000694580">
    <property type="component" value="Chromosome 3"/>
</dbReference>
<keyword evidence="5" id="KW-1185">Reference proteome</keyword>
<dbReference type="AlphaFoldDB" id="A0AAY4A6U3"/>
<reference evidence="4 5" key="1">
    <citation type="submission" date="2020-06" db="EMBL/GenBank/DDBJ databases">
        <authorList>
            <consortium name="Wellcome Sanger Institute Data Sharing"/>
        </authorList>
    </citation>
    <scope>NUCLEOTIDE SEQUENCE [LARGE SCALE GENOMIC DNA]</scope>
</reference>
<accession>A0AAY4A6U3</accession>
<dbReference type="SMART" id="SM00368">
    <property type="entry name" value="LRR_RI"/>
    <property type="match status" value="2"/>
</dbReference>
<organism evidence="4 5">
    <name type="scientific">Denticeps clupeoides</name>
    <name type="common">denticle herring</name>
    <dbReference type="NCBI Taxonomy" id="299321"/>
    <lineage>
        <taxon>Eukaryota</taxon>
        <taxon>Metazoa</taxon>
        <taxon>Chordata</taxon>
        <taxon>Craniata</taxon>
        <taxon>Vertebrata</taxon>
        <taxon>Euteleostomi</taxon>
        <taxon>Actinopterygii</taxon>
        <taxon>Neopterygii</taxon>
        <taxon>Teleostei</taxon>
        <taxon>Clupei</taxon>
        <taxon>Clupeiformes</taxon>
        <taxon>Denticipitoidei</taxon>
        <taxon>Denticipitidae</taxon>
        <taxon>Denticeps</taxon>
    </lineage>
</organism>
<dbReference type="GeneTree" id="ENSGT01150000286911"/>